<dbReference type="InterPro" id="IPR011009">
    <property type="entry name" value="Kinase-like_dom_sf"/>
</dbReference>
<name>A0A2I1GSQ9_9GLOM</name>
<sequence>MTSSNYTNDLDYDEFQNIIEISKGEINIVCKADYAKHNIRVALKSLNPKEFIQEIKQICKVNNHPNINHLFGTTKDTFGNDILVLEYANEGNLRDCLKNQFAKLNWSKKIDMALDVTQGLMCLHTKNIVHRNLHANNILVNDGILKIADLAHSAQLFEDSSMTKTHTVVEYTDPKYLFDPINYKLNMKSDIYSLSILLWELSSEYPPYSEVQKPSNQLRHDIINGLREESVENTPIKYQQLYQKCWDENPDQRSNIFEVFKVLNQLKLDNIDDEITVEEKRELTDQEIIQKLKLNHGLFLNDYIIKPSEQAIYDDDGELDMSLYDEQPLVYTSINSFDTDFKTSFQPYDVCINFPFAEITFEGNLSDKFLNYKDTDGKLNEFYGHFFSEKVLVGGQLFIKDLNKATSIQIHHLKMHLNWAYNSAKYVKNQNQLCNINMQLEIKIETSDGKEITTTKELLNWMKRIYQENMIDVISYLYPISVVKLKDITQLVEDNFQDFDEKVIKVANYKNRLNFNEWIKDSMYVKLPEWINNFNLFQGLIVNKNFKIENAKKVVVDLIKYPYLESKDNFCLKFKKSTNKSNKSEISSNSHILNSIFHSKINMNDEKLKNYENDSHFIINYEQYEISLPQDHVTLSERFKQDIEKAIKHINPYKILQDVFNDYGYLFPQKIILGKSFKYISTEFSTKFDQIYSKIMTIESLELHLRDFEIPYLSTQNEDIEINKLSNFIQEHENLEIIEYDNIVNLYDMLQQEQQKQIDIIFEDDYKVIMAGIDDLKNLNDDDSEHYKRINIHSSLRDQNYEVFGSVISNNSTSKRIKEFSVKFRFYDSNGFTAIIRNISNLKNPETQHFKITECCILWIIVGKPSKLSVFSSKNREFQIICINESILLQPDKSYYEIKTPFQLSQGHMISINTYHPPINDEPADLIEFIKWSHNSIIFRSNSILEALNVSENNVDIDHEGDILLENFSIELHICILSNFKKLNIDNINNEENGYPLDLIGNILTKETFIEDISEDDINGDDVNDSDFNIIVDQIMDFLLNEKNFTFDESKRVQVMIENYITDKNMNLKNMLDWLLNNQNNSNNIFLLGYFYCFVVKTSDVYKKAFDLLYSATNNKNVIHYKNANLLAKYYTGICYLNGMGIEKSNVKAFKYFEQLFKEAEENYVNGMVMLGYCYINGIGTEINKKKVLEFYEKAANKGNIYAQNQLGLLYKSGIGIEKDLNKAIFWIKRSAKESIDGKDILNTLYTYSRNVEKDDKNSFLHVKKEVEKGDKEAIYNLGKYYEYGVGGKVNKDKAFELYKQAADNEFLEAIFKVGNCYYNGIGIVINKNEAFKYYERAANKEHKIAQNNFGILYENGDDIEKNLKQAIYWYKKSAENGYKDGYYNLGLCYEFKKGIKSSAFEFYKMAAEYDHLDALFKLGYFYSKGIGIEINDKEAFEFYKKAAIKGHNIAQNKLGVLYENGKGTEKKLIKAFYWYKKSANNQYNIAYYNLGRCYENGIGIELDKSKAFKFYNKAAEKEHLDAIFKIAIYYSNGIGTEKNMEKAFYWYQKAAESERIIEAQNNLGYLYEKGKGTEKNMDKAFYWYQKAAKKEYIEAQNKLGYLYKRGEGTEKNMDKAFYWYQKAAEKEHIEAQNNLGYLYEKGEGIKKDFEKSFYWYQKAAKKNNKYAQYNLGHLYEKGKGVKKNLEKAFYWYQKAAENEYNKAQYNLGYFYEKSKGIKKNIEKAFYWYQKAIKNKYIIKIQMSGNKKIDDLIEEMHLKISFYNDSIFEWISYNQFYNIKEISKSDFITEYLAIWKDGPLYYNYFNSKDYIRKPDEKVFLKCFHNLQNITNEFLNEVKISSINNNSIPKIFGISQNPNTKNYIIVFQNMICDKCNENYIYKYYSKWCKSCLI</sequence>
<dbReference type="PRINTS" id="PR00109">
    <property type="entry name" value="TYRKINASE"/>
</dbReference>
<organism evidence="2 3">
    <name type="scientific">Rhizophagus irregularis</name>
    <dbReference type="NCBI Taxonomy" id="588596"/>
    <lineage>
        <taxon>Eukaryota</taxon>
        <taxon>Fungi</taxon>
        <taxon>Fungi incertae sedis</taxon>
        <taxon>Mucoromycota</taxon>
        <taxon>Glomeromycotina</taxon>
        <taxon>Glomeromycetes</taxon>
        <taxon>Glomerales</taxon>
        <taxon>Glomeraceae</taxon>
        <taxon>Rhizophagus</taxon>
    </lineage>
</organism>
<feature type="domain" description="Protein kinase" evidence="1">
    <location>
        <begin position="15"/>
        <end position="268"/>
    </location>
</feature>
<dbReference type="PANTHER" id="PTHR43628:SF1">
    <property type="entry name" value="CHITIN SYNTHASE REGULATORY FACTOR 2-RELATED"/>
    <property type="match status" value="1"/>
</dbReference>
<dbReference type="VEuPathDB" id="FungiDB:FUN_014149"/>
<evidence type="ECO:0000313" key="3">
    <source>
        <dbReference type="Proteomes" id="UP000234323"/>
    </source>
</evidence>
<dbReference type="VEuPathDB" id="FungiDB:RhiirA1_540719"/>
<proteinExistence type="predicted"/>
<dbReference type="Pfam" id="PF08238">
    <property type="entry name" value="Sel1"/>
    <property type="match status" value="16"/>
</dbReference>
<dbReference type="EMBL" id="LLXI01000771">
    <property type="protein sequence ID" value="PKY49683.1"/>
    <property type="molecule type" value="Genomic_DNA"/>
</dbReference>
<dbReference type="PROSITE" id="PS50011">
    <property type="entry name" value="PROTEIN_KINASE_DOM"/>
    <property type="match status" value="1"/>
</dbReference>
<accession>A0A2I1GSQ9</accession>
<dbReference type="Gene3D" id="1.25.40.10">
    <property type="entry name" value="Tetratricopeptide repeat domain"/>
    <property type="match status" value="5"/>
</dbReference>
<dbReference type="SUPFAM" id="SSF81901">
    <property type="entry name" value="HCP-like"/>
    <property type="match status" value="4"/>
</dbReference>
<protein>
    <submittedName>
        <fullName evidence="2">HCP-like protein</fullName>
    </submittedName>
</protein>
<dbReference type="Pfam" id="PF07714">
    <property type="entry name" value="PK_Tyr_Ser-Thr"/>
    <property type="match status" value="1"/>
</dbReference>
<gene>
    <name evidence="2" type="ORF">RhiirA4_545433</name>
</gene>
<dbReference type="InterPro" id="IPR006597">
    <property type="entry name" value="Sel1-like"/>
</dbReference>
<dbReference type="Proteomes" id="UP000234323">
    <property type="component" value="Unassembled WGS sequence"/>
</dbReference>
<dbReference type="PANTHER" id="PTHR43628">
    <property type="entry name" value="ACTIVATOR OF C KINASE PROTEIN 1-RELATED"/>
    <property type="match status" value="1"/>
</dbReference>
<dbReference type="InterPro" id="IPR001245">
    <property type="entry name" value="Ser-Thr/Tyr_kinase_cat_dom"/>
</dbReference>
<dbReference type="InterPro" id="IPR000719">
    <property type="entry name" value="Prot_kinase_dom"/>
</dbReference>
<evidence type="ECO:0000259" key="1">
    <source>
        <dbReference type="PROSITE" id="PS50011"/>
    </source>
</evidence>
<keyword evidence="3" id="KW-1185">Reference proteome</keyword>
<dbReference type="SUPFAM" id="SSF56112">
    <property type="entry name" value="Protein kinase-like (PK-like)"/>
    <property type="match status" value="1"/>
</dbReference>
<evidence type="ECO:0000313" key="2">
    <source>
        <dbReference type="EMBL" id="PKY49683.1"/>
    </source>
</evidence>
<dbReference type="SMART" id="SM00671">
    <property type="entry name" value="SEL1"/>
    <property type="match status" value="16"/>
</dbReference>
<reference evidence="2 3" key="1">
    <citation type="submission" date="2015-10" db="EMBL/GenBank/DDBJ databases">
        <title>Genome analyses suggest a sexual origin of heterokaryosis in a supposedly ancient asexual fungus.</title>
        <authorList>
            <person name="Ropars J."/>
            <person name="Sedzielewska K."/>
            <person name="Noel J."/>
            <person name="Charron P."/>
            <person name="Farinelli L."/>
            <person name="Marton T."/>
            <person name="Kruger M."/>
            <person name="Pelin A."/>
            <person name="Brachmann A."/>
            <person name="Corradi N."/>
        </authorList>
    </citation>
    <scope>NUCLEOTIDE SEQUENCE [LARGE SCALE GENOMIC DNA]</scope>
    <source>
        <strain evidence="2 3">A4</strain>
    </source>
</reference>
<dbReference type="InterPro" id="IPR011990">
    <property type="entry name" value="TPR-like_helical_dom_sf"/>
</dbReference>
<dbReference type="GO" id="GO:0005524">
    <property type="term" value="F:ATP binding"/>
    <property type="evidence" value="ECO:0007669"/>
    <property type="project" value="InterPro"/>
</dbReference>
<dbReference type="GO" id="GO:0004672">
    <property type="term" value="F:protein kinase activity"/>
    <property type="evidence" value="ECO:0007669"/>
    <property type="project" value="InterPro"/>
</dbReference>
<dbReference type="Gene3D" id="1.10.510.10">
    <property type="entry name" value="Transferase(Phosphotransferase) domain 1"/>
    <property type="match status" value="1"/>
</dbReference>
<comment type="caution">
    <text evidence="2">The sequence shown here is derived from an EMBL/GenBank/DDBJ whole genome shotgun (WGS) entry which is preliminary data.</text>
</comment>
<dbReference type="SMART" id="SM00220">
    <property type="entry name" value="S_TKc"/>
    <property type="match status" value="1"/>
</dbReference>
<dbReference type="VEuPathDB" id="FungiDB:RhiirFUN_020844"/>
<dbReference type="VEuPathDB" id="FungiDB:FUN_005297"/>
<dbReference type="InterPro" id="IPR052945">
    <property type="entry name" value="Mitotic_Regulator"/>
</dbReference>